<gene>
    <name evidence="2" type="ORF">CCH79_00005144</name>
</gene>
<accession>A0A315VP22</accession>
<dbReference type="EMBL" id="NHOQ01001318">
    <property type="protein sequence ID" value="PWA25304.1"/>
    <property type="molecule type" value="Genomic_DNA"/>
</dbReference>
<feature type="compositionally biased region" description="Basic and acidic residues" evidence="1">
    <location>
        <begin position="1"/>
        <end position="28"/>
    </location>
</feature>
<evidence type="ECO:0000313" key="3">
    <source>
        <dbReference type="Proteomes" id="UP000250572"/>
    </source>
</evidence>
<organism evidence="2 3">
    <name type="scientific">Gambusia affinis</name>
    <name type="common">Western mosquitofish</name>
    <name type="synonym">Heterandria affinis</name>
    <dbReference type="NCBI Taxonomy" id="33528"/>
    <lineage>
        <taxon>Eukaryota</taxon>
        <taxon>Metazoa</taxon>
        <taxon>Chordata</taxon>
        <taxon>Craniata</taxon>
        <taxon>Vertebrata</taxon>
        <taxon>Euteleostomi</taxon>
        <taxon>Actinopterygii</taxon>
        <taxon>Neopterygii</taxon>
        <taxon>Teleostei</taxon>
        <taxon>Neoteleostei</taxon>
        <taxon>Acanthomorphata</taxon>
        <taxon>Ovalentaria</taxon>
        <taxon>Atherinomorphae</taxon>
        <taxon>Cyprinodontiformes</taxon>
        <taxon>Poeciliidae</taxon>
        <taxon>Poeciliinae</taxon>
        <taxon>Gambusia</taxon>
    </lineage>
</organism>
<evidence type="ECO:0000313" key="2">
    <source>
        <dbReference type="EMBL" id="PWA25304.1"/>
    </source>
</evidence>
<evidence type="ECO:0000256" key="1">
    <source>
        <dbReference type="SAM" id="MobiDB-lite"/>
    </source>
</evidence>
<protein>
    <submittedName>
        <fullName evidence="2">Uncharacterized protein</fullName>
    </submittedName>
</protein>
<keyword evidence="3" id="KW-1185">Reference proteome</keyword>
<sequence>MNCDKEDQRKSEDTLMEQRRRKEEDAAHGENTSIISSPHFVSYFSESPIKLKLILRQKRLDVLRVCYEYFM</sequence>
<dbReference type="AlphaFoldDB" id="A0A315VP22"/>
<dbReference type="Proteomes" id="UP000250572">
    <property type="component" value="Unassembled WGS sequence"/>
</dbReference>
<feature type="region of interest" description="Disordered" evidence="1">
    <location>
        <begin position="1"/>
        <end position="33"/>
    </location>
</feature>
<reference evidence="2 3" key="1">
    <citation type="journal article" date="2018" name="G3 (Bethesda)">
        <title>A High-Quality Reference Genome for the Invasive Mosquitofish Gambusia affinis Using a Chicago Library.</title>
        <authorList>
            <person name="Hoffberg S.L."/>
            <person name="Troendle N.J."/>
            <person name="Glenn T.C."/>
            <person name="Mahmud O."/>
            <person name="Louha S."/>
            <person name="Chalopin D."/>
            <person name="Bennetzen J.L."/>
            <person name="Mauricio R."/>
        </authorList>
    </citation>
    <scope>NUCLEOTIDE SEQUENCE [LARGE SCALE GENOMIC DNA]</scope>
    <source>
        <strain evidence="2">NE01/NJP1002.9</strain>
        <tissue evidence="2">Muscle</tissue>
    </source>
</reference>
<proteinExistence type="predicted"/>
<comment type="caution">
    <text evidence="2">The sequence shown here is derived from an EMBL/GenBank/DDBJ whole genome shotgun (WGS) entry which is preliminary data.</text>
</comment>
<name>A0A315VP22_GAMAF</name>